<dbReference type="AlphaFoldDB" id="A0A1W0WN16"/>
<sequence length="93" mass="9933">MKCSILLLAVVAVLVVSVADAVMRDCGCELTKCNCSLAKCTPELAGTTKVCGSDNFQVPNSCYGCALNCGNRHYKYSTDYTLTFPNGDTCIPH</sequence>
<evidence type="ECO:0000313" key="3">
    <source>
        <dbReference type="Proteomes" id="UP000192578"/>
    </source>
</evidence>
<proteinExistence type="predicted"/>
<gene>
    <name evidence="2" type="ORF">BV898_09281</name>
</gene>
<evidence type="ECO:0008006" key="4">
    <source>
        <dbReference type="Google" id="ProtNLM"/>
    </source>
</evidence>
<dbReference type="EMBL" id="MTYJ01000072">
    <property type="protein sequence ID" value="OQV16611.1"/>
    <property type="molecule type" value="Genomic_DNA"/>
</dbReference>
<feature type="chain" id="PRO_5012754541" description="Kazal-like domain-containing protein" evidence="1">
    <location>
        <begin position="22"/>
        <end position="93"/>
    </location>
</feature>
<evidence type="ECO:0000313" key="2">
    <source>
        <dbReference type="EMBL" id="OQV16611.1"/>
    </source>
</evidence>
<feature type="signal peptide" evidence="1">
    <location>
        <begin position="1"/>
        <end position="21"/>
    </location>
</feature>
<dbReference type="Proteomes" id="UP000192578">
    <property type="component" value="Unassembled WGS sequence"/>
</dbReference>
<keyword evidence="3" id="KW-1185">Reference proteome</keyword>
<protein>
    <recommendedName>
        <fullName evidence="4">Kazal-like domain-containing protein</fullName>
    </recommendedName>
</protein>
<name>A0A1W0WN16_HYPEX</name>
<accession>A0A1W0WN16</accession>
<reference evidence="3" key="1">
    <citation type="submission" date="2017-01" db="EMBL/GenBank/DDBJ databases">
        <title>Comparative genomics of anhydrobiosis in the tardigrade Hypsibius dujardini.</title>
        <authorList>
            <person name="Yoshida Y."/>
            <person name="Koutsovoulos G."/>
            <person name="Laetsch D."/>
            <person name="Stevens L."/>
            <person name="Kumar S."/>
            <person name="Horikawa D."/>
            <person name="Ishino K."/>
            <person name="Komine S."/>
            <person name="Tomita M."/>
            <person name="Blaxter M."/>
            <person name="Arakawa K."/>
        </authorList>
    </citation>
    <scope>NUCLEOTIDE SEQUENCE [LARGE SCALE GENOMIC DNA]</scope>
    <source>
        <strain evidence="3">Z151</strain>
    </source>
</reference>
<organism evidence="2 3">
    <name type="scientific">Hypsibius exemplaris</name>
    <name type="common">Freshwater tardigrade</name>
    <dbReference type="NCBI Taxonomy" id="2072580"/>
    <lineage>
        <taxon>Eukaryota</taxon>
        <taxon>Metazoa</taxon>
        <taxon>Ecdysozoa</taxon>
        <taxon>Tardigrada</taxon>
        <taxon>Eutardigrada</taxon>
        <taxon>Parachela</taxon>
        <taxon>Hypsibioidea</taxon>
        <taxon>Hypsibiidae</taxon>
        <taxon>Hypsibius</taxon>
    </lineage>
</organism>
<keyword evidence="1" id="KW-0732">Signal</keyword>
<evidence type="ECO:0000256" key="1">
    <source>
        <dbReference type="SAM" id="SignalP"/>
    </source>
</evidence>
<comment type="caution">
    <text evidence="2">The sequence shown here is derived from an EMBL/GenBank/DDBJ whole genome shotgun (WGS) entry which is preliminary data.</text>
</comment>